<evidence type="ECO:0000313" key="2">
    <source>
        <dbReference type="EMBL" id="RAK15255.1"/>
    </source>
</evidence>
<keyword evidence="3" id="KW-1185">Reference proteome</keyword>
<dbReference type="Gene3D" id="2.30.30.40">
    <property type="entry name" value="SH3 Domains"/>
    <property type="match status" value="1"/>
</dbReference>
<evidence type="ECO:0000259" key="1">
    <source>
        <dbReference type="PROSITE" id="PS51781"/>
    </source>
</evidence>
<evidence type="ECO:0000313" key="3">
    <source>
        <dbReference type="Proteomes" id="UP000249165"/>
    </source>
</evidence>
<comment type="caution">
    <text evidence="2">The sequence shown here is derived from an EMBL/GenBank/DDBJ whole genome shotgun (WGS) entry which is preliminary data.</text>
</comment>
<dbReference type="RefSeq" id="WP_111550595.1">
    <property type="nucleotide sequence ID" value="NZ_LIQE01000021.1"/>
</dbReference>
<proteinExistence type="predicted"/>
<dbReference type="OrthoDB" id="7433551at2"/>
<dbReference type="InterPro" id="IPR003646">
    <property type="entry name" value="SH3-like_bac-type"/>
</dbReference>
<organism evidence="2 3">
    <name type="scientific">Salipiger aestuarii</name>
    <dbReference type="NCBI Taxonomy" id="568098"/>
    <lineage>
        <taxon>Bacteria</taxon>
        <taxon>Pseudomonadati</taxon>
        <taxon>Pseudomonadota</taxon>
        <taxon>Alphaproteobacteria</taxon>
        <taxon>Rhodobacterales</taxon>
        <taxon>Roseobacteraceae</taxon>
        <taxon>Salipiger</taxon>
    </lineage>
</organism>
<name>A0A327Y686_9RHOB</name>
<feature type="domain" description="SH3b" evidence="1">
    <location>
        <begin position="125"/>
        <end position="190"/>
    </location>
</feature>
<sequence length="191" mass="20254">MKSFILLTFAFLGWSWYELSGGADFNDPNQLARADTFEENRLPEVARADIAADSLLQVARPTAPDGIVLASADAQPAAGAVAAPKLGVTLASAAQMPLARPSKAILAKVAVMDSGTDNTATGAAPDLRRVTGNVVNMRTGPGTDYAVIDQLRRDARVVVLAESDDGWVKLRTAADDRIGWMSRDFLRAAVN</sequence>
<protein>
    <submittedName>
        <fullName evidence="2">SH3 domain-containing protein</fullName>
    </submittedName>
</protein>
<dbReference type="Proteomes" id="UP000249165">
    <property type="component" value="Unassembled WGS sequence"/>
</dbReference>
<gene>
    <name evidence="2" type="ORF">ATI53_102411</name>
</gene>
<dbReference type="SMART" id="SM00287">
    <property type="entry name" value="SH3b"/>
    <property type="match status" value="1"/>
</dbReference>
<dbReference type="PROSITE" id="PS51781">
    <property type="entry name" value="SH3B"/>
    <property type="match status" value="1"/>
</dbReference>
<accession>A0A327Y686</accession>
<dbReference type="AlphaFoldDB" id="A0A327Y686"/>
<dbReference type="Pfam" id="PF08239">
    <property type="entry name" value="SH3_3"/>
    <property type="match status" value="1"/>
</dbReference>
<reference evidence="2 3" key="1">
    <citation type="submission" date="2018-06" db="EMBL/GenBank/DDBJ databases">
        <title>Genomic Encyclopedia of Archaeal and Bacterial Type Strains, Phase II (KMG-II): from individual species to whole genera.</title>
        <authorList>
            <person name="Goeker M."/>
        </authorList>
    </citation>
    <scope>NUCLEOTIDE SEQUENCE [LARGE SCALE GENOMIC DNA]</scope>
    <source>
        <strain evidence="2 3">DSM 22011</strain>
    </source>
</reference>
<dbReference type="EMBL" id="QLMG01000024">
    <property type="protein sequence ID" value="RAK15255.1"/>
    <property type="molecule type" value="Genomic_DNA"/>
</dbReference>